<name>Q254U6_CHLFF</name>
<organism evidence="3 4">
    <name type="scientific">Chlamydia felis (strain Fe/C-56)</name>
    <name type="common">Chlamydophila felis</name>
    <dbReference type="NCBI Taxonomy" id="264202"/>
    <lineage>
        <taxon>Bacteria</taxon>
        <taxon>Pseudomonadati</taxon>
        <taxon>Chlamydiota</taxon>
        <taxon>Chlamydiia</taxon>
        <taxon>Chlamydiales</taxon>
        <taxon>Chlamydiaceae</taxon>
        <taxon>Chlamydia/Chlamydophila group</taxon>
        <taxon>Chlamydia</taxon>
    </lineage>
</organism>
<keyword evidence="2" id="KW-0472">Membrane</keyword>
<dbReference type="KEGG" id="cfe:BAE81192.1"/>
<evidence type="ECO:0000313" key="3">
    <source>
        <dbReference type="EMBL" id="BAE81192.1"/>
    </source>
</evidence>
<evidence type="ECO:0000313" key="4">
    <source>
        <dbReference type="Proteomes" id="UP000001260"/>
    </source>
</evidence>
<accession>Q254U6</accession>
<dbReference type="PANTHER" id="PTHR34300:SF2">
    <property type="entry name" value="QUEUOSINE PRECURSOR TRANSPORTER-RELATED"/>
    <property type="match status" value="1"/>
</dbReference>
<keyword evidence="2" id="KW-0812">Transmembrane</keyword>
<dbReference type="PANTHER" id="PTHR34300">
    <property type="entry name" value="QUEUOSINE PRECURSOR TRANSPORTER-RELATED"/>
    <property type="match status" value="1"/>
</dbReference>
<keyword evidence="4" id="KW-1185">Reference proteome</keyword>
<evidence type="ECO:0000256" key="2">
    <source>
        <dbReference type="SAM" id="Phobius"/>
    </source>
</evidence>
<feature type="transmembrane region" description="Helical" evidence="2">
    <location>
        <begin position="158"/>
        <end position="182"/>
    </location>
</feature>
<feature type="transmembrane region" description="Helical" evidence="2">
    <location>
        <begin position="28"/>
        <end position="49"/>
    </location>
</feature>
<dbReference type="NCBIfam" id="TIGR00697">
    <property type="entry name" value="queuosine precursor transporter"/>
    <property type="match status" value="1"/>
</dbReference>
<gene>
    <name evidence="3" type="ordered locus">CF0420</name>
</gene>
<sequence>MIFIAQTTFVVLAGIFFSSRSTGWLTGWITTLSVIMNVFVLKQIVLCNLEITSADVYMIGLLSCLNFSREIYGQNKVNEAMVGSWIITIAFLLLTQLHLALKPSPTDSSQSHFIALFSPTLRLTFASLITLIIVQIVDLKLFSYLKHLFQNKAFGTRSAVSLVSSQILDTLLFSFLGLYGIVSNLSHVILFSLITKICAIVMSVPIVVLGKYLKKQKEAQSDKIRMDG</sequence>
<evidence type="ECO:0000256" key="1">
    <source>
        <dbReference type="NCBIfam" id="TIGR00697"/>
    </source>
</evidence>
<dbReference type="Proteomes" id="UP000001260">
    <property type="component" value="Chromosome"/>
</dbReference>
<feature type="transmembrane region" description="Helical" evidence="2">
    <location>
        <begin position="188"/>
        <end position="213"/>
    </location>
</feature>
<dbReference type="EMBL" id="AP006861">
    <property type="protein sequence ID" value="BAE81192.1"/>
    <property type="molecule type" value="Genomic_DNA"/>
</dbReference>
<keyword evidence="2" id="KW-1133">Transmembrane helix</keyword>
<dbReference type="eggNOG" id="COG1738">
    <property type="taxonomic scope" value="Bacteria"/>
</dbReference>
<feature type="transmembrane region" description="Helical" evidence="2">
    <location>
        <begin position="82"/>
        <end position="101"/>
    </location>
</feature>
<feature type="transmembrane region" description="Helical" evidence="2">
    <location>
        <begin position="113"/>
        <end position="137"/>
    </location>
</feature>
<dbReference type="AlphaFoldDB" id="Q254U6"/>
<dbReference type="Pfam" id="PF02592">
    <property type="entry name" value="Vut_1"/>
    <property type="match status" value="1"/>
</dbReference>
<reference evidence="3 4" key="1">
    <citation type="journal article" date="2006" name="DNA Res.">
        <title>Genome sequence of the cat pathogen, Chlamydophila felis.</title>
        <authorList>
            <person name="Azuma Y."/>
            <person name="Hirakawa H."/>
            <person name="Yamashita A."/>
            <person name="Cai Y."/>
            <person name="Rahman M.A."/>
            <person name="Suzuki H."/>
            <person name="Mitaku S."/>
            <person name="Toh H."/>
            <person name="Goto S."/>
            <person name="Murakami T."/>
            <person name="Sugi K."/>
            <person name="Hayashi H."/>
            <person name="Fukushi H."/>
            <person name="Hattori M."/>
            <person name="Kuhara S."/>
            <person name="Shirai M."/>
        </authorList>
    </citation>
    <scope>NUCLEOTIDE SEQUENCE [LARGE SCALE GENOMIC DNA]</scope>
    <source>
        <strain evidence="3 4">Fe/C-56</strain>
    </source>
</reference>
<dbReference type="InterPro" id="IPR003744">
    <property type="entry name" value="YhhQ"/>
</dbReference>
<protein>
    <recommendedName>
        <fullName evidence="1">Queuosine precursor transporter</fullName>
    </recommendedName>
</protein>
<dbReference type="HOGENOM" id="CLU_075503_2_2_0"/>
<proteinExistence type="predicted"/>
<dbReference type="STRING" id="264202.gene:10544241"/>